<dbReference type="PANTHER" id="PTHR13318:SF190">
    <property type="entry name" value="PARTNER OF PAIRED, ISOFORM B"/>
    <property type="match status" value="1"/>
</dbReference>
<evidence type="ECO:0000313" key="2">
    <source>
        <dbReference type="EMBL" id="PGG98477.1"/>
    </source>
</evidence>
<dbReference type="SUPFAM" id="SSF52047">
    <property type="entry name" value="RNI-like"/>
    <property type="match status" value="1"/>
</dbReference>
<dbReference type="PANTHER" id="PTHR13318">
    <property type="entry name" value="PARTNER OF PAIRED, ISOFORM B-RELATED"/>
    <property type="match status" value="1"/>
</dbReference>
<dbReference type="EMBL" id="PDNB01000224">
    <property type="protein sequence ID" value="PGG98477.1"/>
    <property type="molecule type" value="Genomic_DNA"/>
</dbReference>
<dbReference type="InterPro" id="IPR032675">
    <property type="entry name" value="LRR_dom_sf"/>
</dbReference>
<dbReference type="GO" id="GO:0019005">
    <property type="term" value="C:SCF ubiquitin ligase complex"/>
    <property type="evidence" value="ECO:0007669"/>
    <property type="project" value="TreeGrafter"/>
</dbReference>
<evidence type="ECO:0000259" key="1">
    <source>
        <dbReference type="PROSITE" id="PS50181"/>
    </source>
</evidence>
<gene>
    <name evidence="2" type="ORF">AJ79_08849</name>
</gene>
<dbReference type="AlphaFoldDB" id="A0A2B7WPR3"/>
<dbReference type="STRING" id="1447875.A0A2B7WPR3"/>
<dbReference type="Proteomes" id="UP000223968">
    <property type="component" value="Unassembled WGS sequence"/>
</dbReference>
<dbReference type="Gene3D" id="3.80.10.10">
    <property type="entry name" value="Ribonuclease Inhibitor"/>
    <property type="match status" value="2"/>
</dbReference>
<dbReference type="SMART" id="SM00256">
    <property type="entry name" value="FBOX"/>
    <property type="match status" value="1"/>
</dbReference>
<dbReference type="GO" id="GO:0031146">
    <property type="term" value="P:SCF-dependent proteasomal ubiquitin-dependent protein catabolic process"/>
    <property type="evidence" value="ECO:0007669"/>
    <property type="project" value="TreeGrafter"/>
</dbReference>
<organism evidence="2 3">
    <name type="scientific">Helicocarpus griseus UAMH5409</name>
    <dbReference type="NCBI Taxonomy" id="1447875"/>
    <lineage>
        <taxon>Eukaryota</taxon>
        <taxon>Fungi</taxon>
        <taxon>Dikarya</taxon>
        <taxon>Ascomycota</taxon>
        <taxon>Pezizomycotina</taxon>
        <taxon>Eurotiomycetes</taxon>
        <taxon>Eurotiomycetidae</taxon>
        <taxon>Onygenales</taxon>
        <taxon>Ajellomycetaceae</taxon>
        <taxon>Helicocarpus</taxon>
    </lineage>
</organism>
<feature type="domain" description="F-box" evidence="1">
    <location>
        <begin position="45"/>
        <end position="92"/>
    </location>
</feature>
<sequence>MNKHDSALQTYQYALRVLNPGCTGYQQIKELAAKLDRRLNGPKLTDPFTVLPLELVSLILEYLDLASLLSAVRVSKHWSVLLNSFPKLWSHLDLSKARRRAVSLKSIQAFLRRSRWGLTRATLVNIRPDDYPKLMTGLNQIRSLEHLELHGSFKTGFEVAPVYTLTRLKTLICSELSAMSVLHFGRILSECLLLERAEVHLQSAPLAEYQSFPARLPHLRSLTIVESGDVRNRAVVSPLSLPFIGDATLFDITPNLEELYLIHKTSPEMNGMPEISNLPNLKRLGLLGTILNSFPALPESLERLSLSKSLHNPRAVQPLTTANLSDMAPNLKTLILHQFRASEIGTFLITFTQNKPSLTHLDLEGCHLPVEDLLITMMHGNLENVTSLNISGLAEIDDRVMANIIDMMPNIKQLDISRAQVKEHSAKRLISSDNLKLERLVVHKMETPFSREFLDYAKSKGVEIPPPIHHNGVVSAPSFEPRR</sequence>
<dbReference type="OrthoDB" id="629492at2759"/>
<evidence type="ECO:0000313" key="3">
    <source>
        <dbReference type="Proteomes" id="UP000223968"/>
    </source>
</evidence>
<dbReference type="InterPro" id="IPR001810">
    <property type="entry name" value="F-box_dom"/>
</dbReference>
<protein>
    <recommendedName>
        <fullName evidence="1">F-box domain-containing protein</fullName>
    </recommendedName>
</protein>
<comment type="caution">
    <text evidence="2">The sequence shown here is derived from an EMBL/GenBank/DDBJ whole genome shotgun (WGS) entry which is preliminary data.</text>
</comment>
<dbReference type="Gene3D" id="1.20.1280.50">
    <property type="match status" value="1"/>
</dbReference>
<keyword evidence="3" id="KW-1185">Reference proteome</keyword>
<reference evidence="2 3" key="1">
    <citation type="submission" date="2017-10" db="EMBL/GenBank/DDBJ databases">
        <title>Comparative genomics in systemic dimorphic fungi from Ajellomycetaceae.</title>
        <authorList>
            <person name="Munoz J.F."/>
            <person name="Mcewen J.G."/>
            <person name="Clay O.K."/>
            <person name="Cuomo C.A."/>
        </authorList>
    </citation>
    <scope>NUCLEOTIDE SEQUENCE [LARGE SCALE GENOMIC DNA]</scope>
    <source>
        <strain evidence="2 3">UAMH5409</strain>
    </source>
</reference>
<accession>A0A2B7WPR3</accession>
<proteinExistence type="predicted"/>
<dbReference type="PROSITE" id="PS50181">
    <property type="entry name" value="FBOX"/>
    <property type="match status" value="1"/>
</dbReference>
<dbReference type="Pfam" id="PF12937">
    <property type="entry name" value="F-box-like"/>
    <property type="match status" value="1"/>
</dbReference>
<name>A0A2B7WPR3_9EURO</name>